<comment type="caution">
    <text evidence="8">The sequence shown here is derived from an EMBL/GenBank/DDBJ whole genome shotgun (WGS) entry which is preliminary data.</text>
</comment>
<evidence type="ECO:0000313" key="8">
    <source>
        <dbReference type="EMBL" id="OUZ39592.1"/>
    </source>
</evidence>
<evidence type="ECO:0000256" key="3">
    <source>
        <dbReference type="ARBA" id="ARBA00022692"/>
    </source>
</evidence>
<dbReference type="RefSeq" id="WP_087616986.1">
    <property type="nucleotide sequence ID" value="NZ_JAFBEY010000001.1"/>
</dbReference>
<keyword evidence="5 6" id="KW-0472">Membrane</keyword>
<evidence type="ECO:0000256" key="6">
    <source>
        <dbReference type="SAM" id="Phobius"/>
    </source>
</evidence>
<feature type="transmembrane region" description="Helical" evidence="6">
    <location>
        <begin position="49"/>
        <end position="68"/>
    </location>
</feature>
<feature type="transmembrane region" description="Helical" evidence="6">
    <location>
        <begin position="105"/>
        <end position="126"/>
    </location>
</feature>
<gene>
    <name evidence="8" type="ORF">CBM15_08020</name>
</gene>
<organism evidence="8 9">
    <name type="scientific">Solibacillus kalamii</name>
    <dbReference type="NCBI Taxonomy" id="1748298"/>
    <lineage>
        <taxon>Bacteria</taxon>
        <taxon>Bacillati</taxon>
        <taxon>Bacillota</taxon>
        <taxon>Bacilli</taxon>
        <taxon>Bacillales</taxon>
        <taxon>Caryophanaceae</taxon>
        <taxon>Solibacillus</taxon>
    </lineage>
</organism>
<evidence type="ECO:0000256" key="1">
    <source>
        <dbReference type="ARBA" id="ARBA00004651"/>
    </source>
</evidence>
<evidence type="ECO:0000256" key="5">
    <source>
        <dbReference type="ARBA" id="ARBA00023136"/>
    </source>
</evidence>
<name>A0ABX3ZIQ1_9BACL</name>
<dbReference type="InterPro" id="IPR020846">
    <property type="entry name" value="MFS_dom"/>
</dbReference>
<feature type="transmembrane region" description="Helical" evidence="6">
    <location>
        <begin position="357"/>
        <end position="377"/>
    </location>
</feature>
<comment type="subcellular location">
    <subcellularLocation>
        <location evidence="1">Cell membrane</location>
        <topology evidence="1">Multi-pass membrane protein</topology>
    </subcellularLocation>
</comment>
<sequence>MEGKQSKIHYAWWILVGLCIIIGVSKGALNNSASLFLTPVSNELGIGMGNLSLYLSISAIVTLVFLPFAGKLVAKYDIRMLIIIAIILQAGSFVAFSFMNSVWGWYIFALPLAVGGTFITVILGPVLINQWFKKRSGLALGILAATGGVIGAIVQPIVGKTIVSEGWRFSYVAVGVAAIIFVIVATVVFIKKMSKEKGLYPYGAGDTEGGDQSANNTATDKGVTLANAKKSSAFYALLTFFFLITAIASFMMHIPTYIVTKGFSQEFAGSAMGVYMLGVVFASLIIGVLNDKIGTKNTTILSMILGMASVFIFLYAASSSVMIFVALILFAFVTSGIGIIAPSLTSSLFGNKEYGQIYSTVSLGLAIASIVAIPAYGYIFQFTGSYSGGLYTILAMLAINIVTVIIAYKGKEKLEKAGLWN</sequence>
<evidence type="ECO:0000313" key="9">
    <source>
        <dbReference type="Proteomes" id="UP000196594"/>
    </source>
</evidence>
<keyword evidence="3 6" id="KW-0812">Transmembrane</keyword>
<keyword evidence="2" id="KW-0813">Transport</keyword>
<dbReference type="InterPro" id="IPR036259">
    <property type="entry name" value="MFS_trans_sf"/>
</dbReference>
<feature type="domain" description="Major facilitator superfamily (MFS) profile" evidence="7">
    <location>
        <begin position="11"/>
        <end position="415"/>
    </location>
</feature>
<feature type="transmembrane region" description="Helical" evidence="6">
    <location>
        <begin position="323"/>
        <end position="345"/>
    </location>
</feature>
<evidence type="ECO:0000256" key="2">
    <source>
        <dbReference type="ARBA" id="ARBA00022448"/>
    </source>
</evidence>
<keyword evidence="9" id="KW-1185">Reference proteome</keyword>
<accession>A0ABX3ZIQ1</accession>
<dbReference type="PROSITE" id="PS50850">
    <property type="entry name" value="MFS"/>
    <property type="match status" value="1"/>
</dbReference>
<feature type="transmembrane region" description="Helical" evidence="6">
    <location>
        <begin position="267"/>
        <end position="288"/>
    </location>
</feature>
<feature type="transmembrane region" description="Helical" evidence="6">
    <location>
        <begin position="389"/>
        <end position="408"/>
    </location>
</feature>
<evidence type="ECO:0000259" key="7">
    <source>
        <dbReference type="PROSITE" id="PS50850"/>
    </source>
</evidence>
<dbReference type="Gene3D" id="1.20.1250.20">
    <property type="entry name" value="MFS general substrate transporter like domains"/>
    <property type="match status" value="2"/>
</dbReference>
<dbReference type="Pfam" id="PF07690">
    <property type="entry name" value="MFS_1"/>
    <property type="match status" value="1"/>
</dbReference>
<dbReference type="PANTHER" id="PTHR43385:SF1">
    <property type="entry name" value="RIBOFLAVIN TRANSPORTER RIBJ"/>
    <property type="match status" value="1"/>
</dbReference>
<dbReference type="EMBL" id="NHNT01000003">
    <property type="protein sequence ID" value="OUZ39592.1"/>
    <property type="molecule type" value="Genomic_DNA"/>
</dbReference>
<proteinExistence type="predicted"/>
<dbReference type="PANTHER" id="PTHR43385">
    <property type="entry name" value="RIBOFLAVIN TRANSPORTER RIBJ"/>
    <property type="match status" value="1"/>
</dbReference>
<dbReference type="InterPro" id="IPR011701">
    <property type="entry name" value="MFS"/>
</dbReference>
<feature type="transmembrane region" description="Helical" evidence="6">
    <location>
        <begin position="12"/>
        <end position="29"/>
    </location>
</feature>
<keyword evidence="4 6" id="KW-1133">Transmembrane helix</keyword>
<dbReference type="InterPro" id="IPR052983">
    <property type="entry name" value="MFS_Riboflavin_Transporter"/>
</dbReference>
<feature type="transmembrane region" description="Helical" evidence="6">
    <location>
        <begin position="138"/>
        <end position="157"/>
    </location>
</feature>
<feature type="transmembrane region" description="Helical" evidence="6">
    <location>
        <begin position="169"/>
        <end position="190"/>
    </location>
</feature>
<feature type="transmembrane region" description="Helical" evidence="6">
    <location>
        <begin position="300"/>
        <end position="317"/>
    </location>
</feature>
<evidence type="ECO:0000256" key="4">
    <source>
        <dbReference type="ARBA" id="ARBA00022989"/>
    </source>
</evidence>
<feature type="transmembrane region" description="Helical" evidence="6">
    <location>
        <begin position="234"/>
        <end position="255"/>
    </location>
</feature>
<feature type="transmembrane region" description="Helical" evidence="6">
    <location>
        <begin position="80"/>
        <end position="99"/>
    </location>
</feature>
<dbReference type="SUPFAM" id="SSF103473">
    <property type="entry name" value="MFS general substrate transporter"/>
    <property type="match status" value="1"/>
</dbReference>
<dbReference type="Proteomes" id="UP000196594">
    <property type="component" value="Unassembled WGS sequence"/>
</dbReference>
<protein>
    <submittedName>
        <fullName evidence="8">MFS transporter</fullName>
    </submittedName>
</protein>
<reference evidence="8 9" key="1">
    <citation type="journal article" date="2017" name="Int. J. Syst. Evol. Microbiol.">
        <title>Solibacillus kalamii sp. nov., isolated from a high-efficiency particulate arrestance filter system used in the International Space Station.</title>
        <authorList>
            <person name="Checinska Sielaff A."/>
            <person name="Kumar R.M."/>
            <person name="Pal D."/>
            <person name="Mayilraj S."/>
            <person name="Venkateswaran K."/>
        </authorList>
    </citation>
    <scope>NUCLEOTIDE SEQUENCE [LARGE SCALE GENOMIC DNA]</scope>
    <source>
        <strain evidence="8 9">ISSFR-015</strain>
    </source>
</reference>